<accession>A0A841C9G9</accession>
<feature type="region of interest" description="Disordered" evidence="1">
    <location>
        <begin position="168"/>
        <end position="194"/>
    </location>
</feature>
<evidence type="ECO:0000313" key="3">
    <source>
        <dbReference type="Proteomes" id="UP000547510"/>
    </source>
</evidence>
<evidence type="ECO:0000256" key="1">
    <source>
        <dbReference type="SAM" id="MobiDB-lite"/>
    </source>
</evidence>
<dbReference type="AlphaFoldDB" id="A0A841C9G9"/>
<dbReference type="Proteomes" id="UP000547510">
    <property type="component" value="Unassembled WGS sequence"/>
</dbReference>
<organism evidence="2 3">
    <name type="scientific">Saccharothrix tamanrassetensis</name>
    <dbReference type="NCBI Taxonomy" id="1051531"/>
    <lineage>
        <taxon>Bacteria</taxon>
        <taxon>Bacillati</taxon>
        <taxon>Actinomycetota</taxon>
        <taxon>Actinomycetes</taxon>
        <taxon>Pseudonocardiales</taxon>
        <taxon>Pseudonocardiaceae</taxon>
        <taxon>Saccharothrix</taxon>
    </lineage>
</organism>
<feature type="compositionally biased region" description="Pro residues" evidence="1">
    <location>
        <begin position="124"/>
        <end position="134"/>
    </location>
</feature>
<comment type="caution">
    <text evidence="2">The sequence shown here is derived from an EMBL/GenBank/DDBJ whole genome shotgun (WGS) entry which is preliminary data.</text>
</comment>
<evidence type="ECO:0000313" key="2">
    <source>
        <dbReference type="EMBL" id="MBB5953801.1"/>
    </source>
</evidence>
<feature type="region of interest" description="Disordered" evidence="1">
    <location>
        <begin position="118"/>
        <end position="144"/>
    </location>
</feature>
<protein>
    <submittedName>
        <fullName evidence="2">Uncharacterized protein</fullName>
    </submittedName>
</protein>
<reference evidence="2 3" key="1">
    <citation type="submission" date="2020-08" db="EMBL/GenBank/DDBJ databases">
        <title>Genomic Encyclopedia of Type Strains, Phase III (KMG-III): the genomes of soil and plant-associated and newly described type strains.</title>
        <authorList>
            <person name="Whitman W."/>
        </authorList>
    </citation>
    <scope>NUCLEOTIDE SEQUENCE [LARGE SCALE GENOMIC DNA]</scope>
    <source>
        <strain evidence="2 3">CECT 8640</strain>
    </source>
</reference>
<sequence length="221" mass="23009">MPSGKPYPDIPVPAIGGTLDSDFAADARALAGKFPRGRAMAVPFGGHSATLYGVGPYGECLAERARTFIADPSRPVHSTCSAETYRALGRFPRTSDELPPTHVPGLATAYATAADATARRNPGITPPPTAPPQPGLRGGTVTFDDPGRRIVLDADRYTADIAVSGEIRLPDPSTGGSATADLTTSDGHTFQPAWRPFEPRDVVVVTGTADGVPFTAALRNS</sequence>
<name>A0A841C9G9_9PSEU</name>
<gene>
    <name evidence="2" type="ORF">FHS29_000371</name>
</gene>
<keyword evidence="3" id="KW-1185">Reference proteome</keyword>
<dbReference type="RefSeq" id="WP_246439765.1">
    <property type="nucleotide sequence ID" value="NZ_JACHJN010000001.1"/>
</dbReference>
<proteinExistence type="predicted"/>
<feature type="compositionally biased region" description="Polar residues" evidence="1">
    <location>
        <begin position="174"/>
        <end position="188"/>
    </location>
</feature>
<dbReference type="EMBL" id="JACHJN010000001">
    <property type="protein sequence ID" value="MBB5953801.1"/>
    <property type="molecule type" value="Genomic_DNA"/>
</dbReference>